<organism evidence="1 2">
    <name type="scientific">Trametes versicolor (strain FP-101664)</name>
    <name type="common">White-rot fungus</name>
    <name type="synonym">Coriolus versicolor</name>
    <dbReference type="NCBI Taxonomy" id="717944"/>
    <lineage>
        <taxon>Eukaryota</taxon>
        <taxon>Fungi</taxon>
        <taxon>Dikarya</taxon>
        <taxon>Basidiomycota</taxon>
        <taxon>Agaricomycotina</taxon>
        <taxon>Agaricomycetes</taxon>
        <taxon>Polyporales</taxon>
        <taxon>Polyporaceae</taxon>
        <taxon>Trametes</taxon>
    </lineage>
</organism>
<sequence>MFGNLLTAGSSEHRRRIFNAKRRESSLPIITTIITFPLPARLCDGRGHTNGGATESTVVCRAGIPVCARDPTSSTPAVIAFTHWLLPADQDQGAQPPGYNRAGC</sequence>
<evidence type="ECO:0000313" key="1">
    <source>
        <dbReference type="EMBL" id="EIW51159.1"/>
    </source>
</evidence>
<dbReference type="RefSeq" id="XP_008045957.1">
    <property type="nucleotide sequence ID" value="XM_008047766.1"/>
</dbReference>
<dbReference type="EMBL" id="JH712004">
    <property type="protein sequence ID" value="EIW51159.1"/>
    <property type="molecule type" value="Genomic_DNA"/>
</dbReference>
<dbReference type="AlphaFoldDB" id="R7S879"/>
<name>R7S879_TRAVS</name>
<keyword evidence="2" id="KW-1185">Reference proteome</keyword>
<gene>
    <name evidence="1" type="ORF">TRAVEDRAFT_32648</name>
</gene>
<protein>
    <submittedName>
        <fullName evidence="1">Uncharacterized protein</fullName>
    </submittedName>
</protein>
<reference evidence="2" key="1">
    <citation type="journal article" date="2012" name="Science">
        <title>The Paleozoic origin of enzymatic lignin decomposition reconstructed from 31 fungal genomes.</title>
        <authorList>
            <person name="Floudas D."/>
            <person name="Binder M."/>
            <person name="Riley R."/>
            <person name="Barry K."/>
            <person name="Blanchette R.A."/>
            <person name="Henrissat B."/>
            <person name="Martinez A.T."/>
            <person name="Otillar R."/>
            <person name="Spatafora J.W."/>
            <person name="Yadav J.S."/>
            <person name="Aerts A."/>
            <person name="Benoit I."/>
            <person name="Boyd A."/>
            <person name="Carlson A."/>
            <person name="Copeland A."/>
            <person name="Coutinho P.M."/>
            <person name="de Vries R.P."/>
            <person name="Ferreira P."/>
            <person name="Findley K."/>
            <person name="Foster B."/>
            <person name="Gaskell J."/>
            <person name="Glotzer D."/>
            <person name="Gorecki P."/>
            <person name="Heitman J."/>
            <person name="Hesse C."/>
            <person name="Hori C."/>
            <person name="Igarashi K."/>
            <person name="Jurgens J.A."/>
            <person name="Kallen N."/>
            <person name="Kersten P."/>
            <person name="Kohler A."/>
            <person name="Kuees U."/>
            <person name="Kumar T.K.A."/>
            <person name="Kuo A."/>
            <person name="LaButti K."/>
            <person name="Larrondo L.F."/>
            <person name="Lindquist E."/>
            <person name="Ling A."/>
            <person name="Lombard V."/>
            <person name="Lucas S."/>
            <person name="Lundell T."/>
            <person name="Martin R."/>
            <person name="McLaughlin D.J."/>
            <person name="Morgenstern I."/>
            <person name="Morin E."/>
            <person name="Murat C."/>
            <person name="Nagy L.G."/>
            <person name="Nolan M."/>
            <person name="Ohm R.A."/>
            <person name="Patyshakuliyeva A."/>
            <person name="Rokas A."/>
            <person name="Ruiz-Duenas F.J."/>
            <person name="Sabat G."/>
            <person name="Salamov A."/>
            <person name="Samejima M."/>
            <person name="Schmutz J."/>
            <person name="Slot J.C."/>
            <person name="St John F."/>
            <person name="Stenlid J."/>
            <person name="Sun H."/>
            <person name="Sun S."/>
            <person name="Syed K."/>
            <person name="Tsang A."/>
            <person name="Wiebenga A."/>
            <person name="Young D."/>
            <person name="Pisabarro A."/>
            <person name="Eastwood D.C."/>
            <person name="Martin F."/>
            <person name="Cullen D."/>
            <person name="Grigoriev I.V."/>
            <person name="Hibbett D.S."/>
        </authorList>
    </citation>
    <scope>NUCLEOTIDE SEQUENCE [LARGE SCALE GENOMIC DNA]</scope>
    <source>
        <strain evidence="2">FP-101664</strain>
    </source>
</reference>
<evidence type="ECO:0000313" key="2">
    <source>
        <dbReference type="Proteomes" id="UP000054317"/>
    </source>
</evidence>
<accession>R7S879</accession>
<dbReference type="GeneID" id="19413726"/>
<proteinExistence type="predicted"/>
<dbReference type="KEGG" id="tvs:TRAVEDRAFT_32648"/>
<dbReference type="Proteomes" id="UP000054317">
    <property type="component" value="Unassembled WGS sequence"/>
</dbReference>